<sequence length="98" mass="11273">MLFVSLKACFMLLVSPGSPDSAQVHHERSSMFQMPVFKPGVKVIAGNRQETVSHVVLRRREMMVYLVGKDDPVKPERLSLVPTWFTTTRRPEALNWYL</sequence>
<dbReference type="EMBL" id="JBGJLR010000025">
    <property type="protein sequence ID" value="MEZ2740923.1"/>
    <property type="molecule type" value="Genomic_DNA"/>
</dbReference>
<reference evidence="1 2" key="1">
    <citation type="submission" date="2024-08" db="EMBL/GenBank/DDBJ databases">
        <authorList>
            <person name="Feng Z."/>
            <person name="Ronholm J."/>
        </authorList>
    </citation>
    <scope>NUCLEOTIDE SEQUENCE [LARGE SCALE GENOMIC DNA]</scope>
    <source>
        <strain evidence="1 2">4-AB0-8</strain>
    </source>
</reference>
<comment type="caution">
    <text evidence="1">The sequence shown here is derived from an EMBL/GenBank/DDBJ whole genome shotgun (WGS) entry which is preliminary data.</text>
</comment>
<dbReference type="RefSeq" id="WP_257469049.1">
    <property type="nucleotide sequence ID" value="NZ_DAMCKS010000003.1"/>
</dbReference>
<accession>A0ABV4IKM4</accession>
<organism evidence="1 2">
    <name type="scientific">Comamonas jiangduensis</name>
    <dbReference type="NCBI Taxonomy" id="1194168"/>
    <lineage>
        <taxon>Bacteria</taxon>
        <taxon>Pseudomonadati</taxon>
        <taxon>Pseudomonadota</taxon>
        <taxon>Betaproteobacteria</taxon>
        <taxon>Burkholderiales</taxon>
        <taxon>Comamonadaceae</taxon>
        <taxon>Comamonas</taxon>
    </lineage>
</organism>
<evidence type="ECO:0000313" key="2">
    <source>
        <dbReference type="Proteomes" id="UP001567350"/>
    </source>
</evidence>
<evidence type="ECO:0000313" key="1">
    <source>
        <dbReference type="EMBL" id="MEZ2740923.1"/>
    </source>
</evidence>
<dbReference type="GeneID" id="300072570"/>
<proteinExistence type="predicted"/>
<gene>
    <name evidence="1" type="ORF">ACBP88_15990</name>
</gene>
<keyword evidence="2" id="KW-1185">Reference proteome</keyword>
<name>A0ABV4IKM4_9BURK</name>
<dbReference type="Proteomes" id="UP001567350">
    <property type="component" value="Unassembled WGS sequence"/>
</dbReference>
<protein>
    <submittedName>
        <fullName evidence="1">Uncharacterized protein</fullName>
    </submittedName>
</protein>